<dbReference type="Proteomes" id="UP000183410">
    <property type="component" value="Unassembled WGS sequence"/>
</dbReference>
<protein>
    <submittedName>
        <fullName evidence="1">Uncharacterized protein</fullName>
    </submittedName>
</protein>
<dbReference type="AlphaFoldDB" id="A0A1I2HDJ7"/>
<name>A0A1I2HDJ7_9BACL</name>
<proteinExistence type="predicted"/>
<reference evidence="2" key="1">
    <citation type="submission" date="2016-10" db="EMBL/GenBank/DDBJ databases">
        <authorList>
            <person name="Varghese N."/>
            <person name="Submissions S."/>
        </authorList>
    </citation>
    <scope>NUCLEOTIDE SEQUENCE [LARGE SCALE GENOMIC DNA]</scope>
    <source>
        <strain evidence="2">CGMCC 1.10223</strain>
    </source>
</reference>
<gene>
    <name evidence="1" type="ORF">SAMN04487969_12218</name>
</gene>
<keyword evidence="2" id="KW-1185">Reference proteome</keyword>
<evidence type="ECO:0000313" key="2">
    <source>
        <dbReference type="Proteomes" id="UP000183410"/>
    </source>
</evidence>
<dbReference type="EMBL" id="FONN01000022">
    <property type="protein sequence ID" value="SFF27443.1"/>
    <property type="molecule type" value="Genomic_DNA"/>
</dbReference>
<sequence length="169" mass="18809">MIPASITNAANSKPEDLFKKKFPKEKISVSKSGDLNNDKKAEHFILAESGNFYFINTKGAIELITTGIISDEDFASPTIQIFSVTKTEKHVAVAYEYFPSNTRMEVFRLKKASLESVLDIMGDQGVTINKKGQVTQLWKKYNNEGWSLAAAVYTWNSKTATYKGSGQLP</sequence>
<organism evidence="1 2">
    <name type="scientific">Paenibacillus algorifonticola</name>
    <dbReference type="NCBI Taxonomy" id="684063"/>
    <lineage>
        <taxon>Bacteria</taxon>
        <taxon>Bacillati</taxon>
        <taxon>Bacillota</taxon>
        <taxon>Bacilli</taxon>
        <taxon>Bacillales</taxon>
        <taxon>Paenibacillaceae</taxon>
        <taxon>Paenibacillus</taxon>
    </lineage>
</organism>
<accession>A0A1I2HDJ7</accession>
<evidence type="ECO:0000313" key="1">
    <source>
        <dbReference type="EMBL" id="SFF27443.1"/>
    </source>
</evidence>